<comment type="caution">
    <text evidence="8">The sequence shown here is derived from an EMBL/GenBank/DDBJ whole genome shotgun (WGS) entry which is preliminary data.</text>
</comment>
<keyword evidence="4 6" id="KW-0443">Lipid metabolism</keyword>
<dbReference type="InterPro" id="IPR016035">
    <property type="entry name" value="Acyl_Trfase/lysoPLipase"/>
</dbReference>
<dbReference type="PANTHER" id="PTHR32241:SF13">
    <property type="entry name" value="INACTIVE PATATIN-LIKE PROTEIN 9-RELATED"/>
    <property type="match status" value="1"/>
</dbReference>
<evidence type="ECO:0000256" key="4">
    <source>
        <dbReference type="ARBA" id="ARBA00023098"/>
    </source>
</evidence>
<dbReference type="AlphaFoldDB" id="A0A9Q1KCW6"/>
<dbReference type="PROSITE" id="PS51635">
    <property type="entry name" value="PNPLA"/>
    <property type="match status" value="1"/>
</dbReference>
<organism evidence="8 9">
    <name type="scientific">Carnegiea gigantea</name>
    <dbReference type="NCBI Taxonomy" id="171969"/>
    <lineage>
        <taxon>Eukaryota</taxon>
        <taxon>Viridiplantae</taxon>
        <taxon>Streptophyta</taxon>
        <taxon>Embryophyta</taxon>
        <taxon>Tracheophyta</taxon>
        <taxon>Spermatophyta</taxon>
        <taxon>Magnoliopsida</taxon>
        <taxon>eudicotyledons</taxon>
        <taxon>Gunneridae</taxon>
        <taxon>Pentapetalae</taxon>
        <taxon>Caryophyllales</taxon>
        <taxon>Cactineae</taxon>
        <taxon>Cactaceae</taxon>
        <taxon>Cactoideae</taxon>
        <taxon>Echinocereeae</taxon>
        <taxon>Carnegiea</taxon>
    </lineage>
</organism>
<evidence type="ECO:0000256" key="3">
    <source>
        <dbReference type="ARBA" id="ARBA00022963"/>
    </source>
</evidence>
<dbReference type="GO" id="GO:0016787">
    <property type="term" value="F:hydrolase activity"/>
    <property type="evidence" value="ECO:0007669"/>
    <property type="project" value="UniProtKB-KW"/>
</dbReference>
<name>A0A9Q1KCW6_9CARY</name>
<dbReference type="Gene3D" id="3.40.1090.10">
    <property type="entry name" value="Cytosolic phospholipase A2 catalytic domain"/>
    <property type="match status" value="1"/>
</dbReference>
<dbReference type="Proteomes" id="UP001153076">
    <property type="component" value="Unassembled WGS sequence"/>
</dbReference>
<dbReference type="GO" id="GO:0016042">
    <property type="term" value="P:lipid catabolic process"/>
    <property type="evidence" value="ECO:0007669"/>
    <property type="project" value="UniProtKB-KW"/>
</dbReference>
<comment type="similarity">
    <text evidence="1 6">Belongs to the patatin family.</text>
</comment>
<feature type="domain" description="PNPLA" evidence="7">
    <location>
        <begin position="35"/>
        <end position="239"/>
    </location>
</feature>
<dbReference type="PANTHER" id="PTHR32241">
    <property type="entry name" value="PATATIN-LIKE PROTEIN 6"/>
    <property type="match status" value="1"/>
</dbReference>
<evidence type="ECO:0000259" key="7">
    <source>
        <dbReference type="PROSITE" id="PS51635"/>
    </source>
</evidence>
<evidence type="ECO:0000256" key="1">
    <source>
        <dbReference type="ARBA" id="ARBA00010240"/>
    </source>
</evidence>
<accession>A0A9Q1KCW6</accession>
<comment type="domain">
    <text evidence="6">The nitrogen atoms of the two glycine residues in the GGXR motif define the oxyanion hole, and stabilize the oxyanion that forms during the nucleophilic attack by the catalytic serine during substrate cleavage.</text>
</comment>
<comment type="caution">
    <text evidence="5">Lacks conserved residue(s) required for the propagation of feature annotation.</text>
</comment>
<dbReference type="SUPFAM" id="SSF52151">
    <property type="entry name" value="FabD/lysophospholipase-like"/>
    <property type="match status" value="1"/>
</dbReference>
<reference evidence="8" key="1">
    <citation type="submission" date="2022-04" db="EMBL/GenBank/DDBJ databases">
        <title>Carnegiea gigantea Genome sequencing and assembly v2.</title>
        <authorList>
            <person name="Copetti D."/>
            <person name="Sanderson M.J."/>
            <person name="Burquez A."/>
            <person name="Wojciechowski M.F."/>
        </authorList>
    </citation>
    <scope>NUCLEOTIDE SEQUENCE</scope>
    <source>
        <strain evidence="8">SGP5-SGP5p</strain>
        <tissue evidence="8">Aerial part</tissue>
    </source>
</reference>
<dbReference type="Pfam" id="PF01734">
    <property type="entry name" value="Patatin"/>
    <property type="match status" value="1"/>
</dbReference>
<dbReference type="OrthoDB" id="630895at2759"/>
<keyword evidence="2 6" id="KW-0378">Hydrolase</keyword>
<evidence type="ECO:0000313" key="9">
    <source>
        <dbReference type="Proteomes" id="UP001153076"/>
    </source>
</evidence>
<proteinExistence type="inferred from homology"/>
<gene>
    <name evidence="8" type="ORF">Cgig2_022948</name>
</gene>
<keyword evidence="3 6" id="KW-0442">Lipid degradation</keyword>
<evidence type="ECO:0000256" key="2">
    <source>
        <dbReference type="ARBA" id="ARBA00022801"/>
    </source>
</evidence>
<evidence type="ECO:0000313" key="8">
    <source>
        <dbReference type="EMBL" id="KAJ8440507.1"/>
    </source>
</evidence>
<keyword evidence="9" id="KW-1185">Reference proteome</keyword>
<protein>
    <recommendedName>
        <fullName evidence="6">Patatin</fullName>
        <ecNumber evidence="6">3.1.1.-</ecNumber>
    </recommendedName>
</protein>
<evidence type="ECO:0000256" key="6">
    <source>
        <dbReference type="RuleBase" id="RU361262"/>
    </source>
</evidence>
<sequence>MELSKVTMEIFTKLEQQWLNCSTMNINEAKKTRILSIDGGGTSAIVATAFLIHLEHQIQSKTSDSSSRIADFFDIVAGTGIGAVLAAFLTAADSSGRPLFSAKDAAVFLDQNYSEMFKPKRSGLLRRRRGHRCSSDSLEKVLKAALLKDDKPMTLKDTCKPILVPCYDLKTSAPFVFSRAAASASEWKSLDFELWKVCKAAMATPAVFEPFELTSVDGKTACVAVDGGLVMNNPTAAAVTHVLHNKVDFPSVNGVEDLLVLSLGNGTLGSRAKVSVGRNGECSTGCVVDIAVDGVSETIDQMLSNAFCCNQGDYVRIQANGLGGSDSGLMTMEEALKERGIESLTFGAKRLLTETNGERIESFVQRLIAASTKSSLPPSPYKPLSPLLDGR</sequence>
<dbReference type="EC" id="3.1.1.-" evidence="6"/>
<comment type="function">
    <text evidence="6">Lipolytic acyl hydrolase (LAH).</text>
</comment>
<dbReference type="InterPro" id="IPR002641">
    <property type="entry name" value="PNPLA_dom"/>
</dbReference>
<dbReference type="EMBL" id="JAKOGI010000188">
    <property type="protein sequence ID" value="KAJ8440507.1"/>
    <property type="molecule type" value="Genomic_DNA"/>
</dbReference>
<feature type="short sequence motif" description="DGA/G" evidence="5">
    <location>
        <begin position="226"/>
        <end position="228"/>
    </location>
</feature>
<evidence type="ECO:0000256" key="5">
    <source>
        <dbReference type="PROSITE-ProRule" id="PRU01161"/>
    </source>
</evidence>